<feature type="domain" description="J" evidence="2">
    <location>
        <begin position="4"/>
        <end position="70"/>
    </location>
</feature>
<dbReference type="GO" id="GO:0006457">
    <property type="term" value="P:protein folding"/>
    <property type="evidence" value="ECO:0007669"/>
    <property type="project" value="InterPro"/>
</dbReference>
<dbReference type="PANTHER" id="PTHR24078:SF553">
    <property type="entry name" value="DNAJ HOMOLOG SUBFAMILY B MEMBER 5"/>
    <property type="match status" value="1"/>
</dbReference>
<evidence type="ECO:0000313" key="3">
    <source>
        <dbReference type="EMBL" id="CAK0780937.1"/>
    </source>
</evidence>
<dbReference type="InterPro" id="IPR001623">
    <property type="entry name" value="DnaJ_domain"/>
</dbReference>
<dbReference type="InterPro" id="IPR002939">
    <property type="entry name" value="DnaJ_C"/>
</dbReference>
<evidence type="ECO:0000259" key="2">
    <source>
        <dbReference type="PROSITE" id="PS50076"/>
    </source>
</evidence>
<protein>
    <recommendedName>
        <fullName evidence="2">J domain-containing protein</fullName>
    </recommendedName>
</protein>
<dbReference type="PRINTS" id="PR00625">
    <property type="entry name" value="JDOMAIN"/>
</dbReference>
<dbReference type="PROSITE" id="PS50076">
    <property type="entry name" value="DNAJ_2"/>
    <property type="match status" value="1"/>
</dbReference>
<dbReference type="Pfam" id="PF01556">
    <property type="entry name" value="DnaJ_C"/>
    <property type="match status" value="1"/>
</dbReference>
<accession>A0AAV1I6D7</accession>
<dbReference type="PANTHER" id="PTHR24078">
    <property type="entry name" value="DNAJ HOMOLOG SUBFAMILY C MEMBER"/>
    <property type="match status" value="1"/>
</dbReference>
<dbReference type="CDD" id="cd06257">
    <property type="entry name" value="DnaJ"/>
    <property type="match status" value="1"/>
</dbReference>
<comment type="caution">
    <text evidence="3">The sequence shown here is derived from an EMBL/GenBank/DDBJ whole genome shotgun (WGS) entry which is preliminary data.</text>
</comment>
<evidence type="ECO:0000313" key="4">
    <source>
        <dbReference type="Proteomes" id="UP001314263"/>
    </source>
</evidence>
<dbReference type="AlphaFoldDB" id="A0AAV1I6D7"/>
<dbReference type="Gene3D" id="1.10.287.110">
    <property type="entry name" value="DnaJ domain"/>
    <property type="match status" value="1"/>
</dbReference>
<reference evidence="3 4" key="1">
    <citation type="submission" date="2023-10" db="EMBL/GenBank/DDBJ databases">
        <authorList>
            <person name="Maclean D."/>
            <person name="Macfadyen A."/>
        </authorList>
    </citation>
    <scope>NUCLEOTIDE SEQUENCE [LARGE SCALE GENOMIC DNA]</scope>
</reference>
<dbReference type="FunFam" id="1.10.287.110:FF:000106">
    <property type="entry name" value="Putative heat shock protein-like protein"/>
    <property type="match status" value="1"/>
</dbReference>
<dbReference type="InterPro" id="IPR036869">
    <property type="entry name" value="J_dom_sf"/>
</dbReference>
<organism evidence="3 4">
    <name type="scientific">Coccomyxa viridis</name>
    <dbReference type="NCBI Taxonomy" id="1274662"/>
    <lineage>
        <taxon>Eukaryota</taxon>
        <taxon>Viridiplantae</taxon>
        <taxon>Chlorophyta</taxon>
        <taxon>core chlorophytes</taxon>
        <taxon>Trebouxiophyceae</taxon>
        <taxon>Trebouxiophyceae incertae sedis</taxon>
        <taxon>Coccomyxaceae</taxon>
        <taxon>Coccomyxa</taxon>
    </lineage>
</organism>
<dbReference type="FunFam" id="2.60.260.20:FF:000006">
    <property type="entry name" value="DnaJ subfamily B member 13"/>
    <property type="match status" value="1"/>
</dbReference>
<dbReference type="InterPro" id="IPR051339">
    <property type="entry name" value="DnaJ_subfamily_B"/>
</dbReference>
<dbReference type="FunFam" id="2.60.260.20:FF:000002">
    <property type="entry name" value="Dnaj homolog subfamily b member"/>
    <property type="match status" value="1"/>
</dbReference>
<dbReference type="SMART" id="SM00271">
    <property type="entry name" value="DnaJ"/>
    <property type="match status" value="1"/>
</dbReference>
<dbReference type="SUPFAM" id="SSF49493">
    <property type="entry name" value="HSP40/DnaJ peptide-binding domain"/>
    <property type="match status" value="2"/>
</dbReference>
<keyword evidence="4" id="KW-1185">Reference proteome</keyword>
<dbReference type="InterPro" id="IPR018253">
    <property type="entry name" value="DnaJ_domain_CS"/>
</dbReference>
<dbReference type="PROSITE" id="PS00636">
    <property type="entry name" value="DNAJ_1"/>
    <property type="match status" value="1"/>
</dbReference>
<gene>
    <name evidence="3" type="ORF">CVIRNUC_005228</name>
</gene>
<evidence type="ECO:0000256" key="1">
    <source>
        <dbReference type="ARBA" id="ARBA00023186"/>
    </source>
</evidence>
<dbReference type="Pfam" id="PF00226">
    <property type="entry name" value="DnaJ"/>
    <property type="match status" value="1"/>
</dbReference>
<dbReference type="SUPFAM" id="SSF46565">
    <property type="entry name" value="Chaperone J-domain"/>
    <property type="match status" value="1"/>
</dbReference>
<name>A0AAV1I6D7_9CHLO</name>
<dbReference type="Gene3D" id="2.60.260.20">
    <property type="entry name" value="Urease metallochaperone UreE, N-terminal domain"/>
    <property type="match status" value="2"/>
</dbReference>
<dbReference type="InterPro" id="IPR008971">
    <property type="entry name" value="HSP40/DnaJ_pept-bd"/>
</dbReference>
<proteinExistence type="predicted"/>
<dbReference type="CDD" id="cd10747">
    <property type="entry name" value="DnaJ_C"/>
    <property type="match status" value="1"/>
</dbReference>
<dbReference type="GO" id="GO:0051082">
    <property type="term" value="F:unfolded protein binding"/>
    <property type="evidence" value="ECO:0007669"/>
    <property type="project" value="InterPro"/>
</dbReference>
<sequence length="355" mass="37509">MGKDYYKVLGVAKGATDDEIKKAYRKLAVKHHPDKNPNNQQAAAEKFKEVSEAFEVLSDSQKRGVYDSYGEEGLKAGPGMGNGAGPVPGGAHFTATNPEEIFRQFFGGANPFGGGGPFGGSSMGGMGGGGAEDLLGSMFGGGGRAGGMHSGMGGMPGGMFSGMGGMNGRGAGPRQDPPIEHALPCSLEEIYKGTTKRMKISRNVMDAGGRTQRVEEALTVEVKPGWKKGTKVTFPKKGDERPGSIPADLVFIIEEKPHARFSREGNDLVHNAKLPLVDALCGATVRLQSLDGRPLTVSVSDVARPNTEKRVRGEGMPISKTPGQKGDLRIRFDVQFPHTLTDSQKAGLRKLLPSS</sequence>
<dbReference type="EMBL" id="CAUYUE010000006">
    <property type="protein sequence ID" value="CAK0780937.1"/>
    <property type="molecule type" value="Genomic_DNA"/>
</dbReference>
<dbReference type="Proteomes" id="UP001314263">
    <property type="component" value="Unassembled WGS sequence"/>
</dbReference>
<dbReference type="GO" id="GO:0005829">
    <property type="term" value="C:cytosol"/>
    <property type="evidence" value="ECO:0007669"/>
    <property type="project" value="TreeGrafter"/>
</dbReference>
<keyword evidence="1" id="KW-0143">Chaperone</keyword>
<dbReference type="GO" id="GO:0051087">
    <property type="term" value="F:protein-folding chaperone binding"/>
    <property type="evidence" value="ECO:0007669"/>
    <property type="project" value="TreeGrafter"/>
</dbReference>